<dbReference type="Gene3D" id="3.40.640.10">
    <property type="entry name" value="Type I PLP-dependent aspartate aminotransferase-like (Major domain)"/>
    <property type="match status" value="1"/>
</dbReference>
<reference evidence="9" key="1">
    <citation type="submission" date="2019-12" db="EMBL/GenBank/DDBJ databases">
        <title>Complete genome of Terracaulis silvestris 0127_4.</title>
        <authorList>
            <person name="Vieira S."/>
            <person name="Riedel T."/>
            <person name="Sproer C."/>
            <person name="Pascual J."/>
            <person name="Boedeker C."/>
            <person name="Overmann J."/>
        </authorList>
    </citation>
    <scope>NUCLEOTIDE SEQUENCE [LARGE SCALE GENOMIC DNA]</scope>
    <source>
        <strain evidence="9">0127_4</strain>
    </source>
</reference>
<dbReference type="PANTHER" id="PTHR11879">
    <property type="entry name" value="ASPARTATE AMINOTRANSFERASE"/>
    <property type="match status" value="1"/>
</dbReference>
<keyword evidence="5 8" id="KW-0808">Transferase</keyword>
<dbReference type="CDD" id="cd00609">
    <property type="entry name" value="AAT_like"/>
    <property type="match status" value="1"/>
</dbReference>
<dbReference type="InterPro" id="IPR015424">
    <property type="entry name" value="PyrdxlP-dep_Trfase"/>
</dbReference>
<evidence type="ECO:0000256" key="4">
    <source>
        <dbReference type="ARBA" id="ARBA00022576"/>
    </source>
</evidence>
<feature type="domain" description="Aminotransferase class I/classII large" evidence="7">
    <location>
        <begin position="27"/>
        <end position="382"/>
    </location>
</feature>
<sequence length="386" mass="42039">MIKTLAPKSPDPLLKIIKMFREDTRSDKIDLGVGVYKDARGNTPVMQAVKDAEALLLATQKTKTYVGQQGDVDFLKLVGQLAFGEMARDFVSIQAVGGTGALRLGCDLLRESGAKRIVLPQPCWPNHPAIVRAARLKALDAPFFDVAEQRIDMDALMDGITQAERGDAVILQAVCHNPLGADFSADQWLELADALNARGIIPFLDLAYQGFGDGIDEDVAGARAFLERVPEAVIAVSEAKTFGIYRERVGALYVKSAEKARPAVMSNLAAIARANYSMPPDHGASIVREVLGDEALRQSWRDELDAIRGHMKRTRAKLAEARVNSLPMHLIAGQKGMFSTLPLSEAQVGRLREEHGIYMTDSARINVAGLREADIPRFVEALKAVA</sequence>
<dbReference type="EC" id="2.6.1.57" evidence="8"/>
<comment type="cofactor">
    <cofactor evidence="1">
        <name>pyridoxal 5'-phosphate</name>
        <dbReference type="ChEBI" id="CHEBI:597326"/>
    </cofactor>
</comment>
<evidence type="ECO:0000313" key="8">
    <source>
        <dbReference type="EMBL" id="QGZ93847.1"/>
    </source>
</evidence>
<dbReference type="InterPro" id="IPR000796">
    <property type="entry name" value="Asp_trans"/>
</dbReference>
<comment type="subunit">
    <text evidence="3">Homodimer.</text>
</comment>
<dbReference type="GO" id="GO:0042802">
    <property type="term" value="F:identical protein binding"/>
    <property type="evidence" value="ECO:0007669"/>
    <property type="project" value="TreeGrafter"/>
</dbReference>
<dbReference type="NCBIfam" id="NF006719">
    <property type="entry name" value="PRK09257.1"/>
    <property type="match status" value="1"/>
</dbReference>
<dbReference type="PANTHER" id="PTHR11879:SF22">
    <property type="entry name" value="ASPARTATE AMINOTRANSFERASE, MITOCHONDRIAL"/>
    <property type="match status" value="1"/>
</dbReference>
<organism evidence="8 9">
    <name type="scientific">Terricaulis silvestris</name>
    <dbReference type="NCBI Taxonomy" id="2686094"/>
    <lineage>
        <taxon>Bacteria</taxon>
        <taxon>Pseudomonadati</taxon>
        <taxon>Pseudomonadota</taxon>
        <taxon>Alphaproteobacteria</taxon>
        <taxon>Caulobacterales</taxon>
        <taxon>Caulobacteraceae</taxon>
        <taxon>Terricaulis</taxon>
    </lineage>
</organism>
<dbReference type="Gene3D" id="3.90.1150.10">
    <property type="entry name" value="Aspartate Aminotransferase, domain 1"/>
    <property type="match status" value="1"/>
</dbReference>
<dbReference type="AlphaFoldDB" id="A0A6I6MMA0"/>
<dbReference type="PRINTS" id="PR00799">
    <property type="entry name" value="TRANSAMINASE"/>
</dbReference>
<keyword evidence="6" id="KW-0663">Pyridoxal phosphate</keyword>
<evidence type="ECO:0000256" key="1">
    <source>
        <dbReference type="ARBA" id="ARBA00001933"/>
    </source>
</evidence>
<dbReference type="EMBL" id="CP047045">
    <property type="protein sequence ID" value="QGZ93847.1"/>
    <property type="molecule type" value="Genomic_DNA"/>
</dbReference>
<dbReference type="KEGG" id="tsv:DSM104635_00661"/>
<dbReference type="SUPFAM" id="SSF53383">
    <property type="entry name" value="PLP-dependent transferases"/>
    <property type="match status" value="1"/>
</dbReference>
<dbReference type="InterPro" id="IPR015421">
    <property type="entry name" value="PyrdxlP-dep_Trfase_major"/>
</dbReference>
<name>A0A6I6MMA0_9CAUL</name>
<dbReference type="GO" id="GO:0005829">
    <property type="term" value="C:cytosol"/>
    <property type="evidence" value="ECO:0007669"/>
    <property type="project" value="TreeGrafter"/>
</dbReference>
<proteinExistence type="inferred from homology"/>
<comment type="similarity">
    <text evidence="2">Belongs to the class-I pyridoxal-phosphate-dependent aminotransferase family.</text>
</comment>
<gene>
    <name evidence="8" type="primary">tyrB</name>
    <name evidence="8" type="ORF">DSM104635_00661</name>
</gene>
<dbReference type="GO" id="GO:0033585">
    <property type="term" value="P:L-phenylalanine biosynthetic process from chorismate via phenylpyruvate"/>
    <property type="evidence" value="ECO:0007669"/>
    <property type="project" value="TreeGrafter"/>
</dbReference>
<dbReference type="RefSeq" id="WP_158764834.1">
    <property type="nucleotide sequence ID" value="NZ_CP047045.1"/>
</dbReference>
<evidence type="ECO:0000313" key="9">
    <source>
        <dbReference type="Proteomes" id="UP000431269"/>
    </source>
</evidence>
<dbReference type="InterPro" id="IPR015422">
    <property type="entry name" value="PyrdxlP-dep_Trfase_small"/>
</dbReference>
<evidence type="ECO:0000259" key="7">
    <source>
        <dbReference type="Pfam" id="PF00155"/>
    </source>
</evidence>
<dbReference type="Pfam" id="PF00155">
    <property type="entry name" value="Aminotran_1_2"/>
    <property type="match status" value="1"/>
</dbReference>
<evidence type="ECO:0000256" key="5">
    <source>
        <dbReference type="ARBA" id="ARBA00022679"/>
    </source>
</evidence>
<accession>A0A6I6MMA0</accession>
<keyword evidence="9" id="KW-1185">Reference proteome</keyword>
<dbReference type="GO" id="GO:0004838">
    <property type="term" value="F:L-tyrosine-2-oxoglutarate transaminase activity"/>
    <property type="evidence" value="ECO:0007669"/>
    <property type="project" value="TreeGrafter"/>
</dbReference>
<keyword evidence="4 8" id="KW-0032">Aminotransferase</keyword>
<dbReference type="GO" id="GO:0004069">
    <property type="term" value="F:L-aspartate:2-oxoglutarate aminotransferase activity"/>
    <property type="evidence" value="ECO:0007669"/>
    <property type="project" value="TreeGrafter"/>
</dbReference>
<dbReference type="GO" id="GO:0030170">
    <property type="term" value="F:pyridoxal phosphate binding"/>
    <property type="evidence" value="ECO:0007669"/>
    <property type="project" value="InterPro"/>
</dbReference>
<evidence type="ECO:0000256" key="3">
    <source>
        <dbReference type="ARBA" id="ARBA00011738"/>
    </source>
</evidence>
<evidence type="ECO:0000256" key="6">
    <source>
        <dbReference type="ARBA" id="ARBA00022898"/>
    </source>
</evidence>
<dbReference type="Proteomes" id="UP000431269">
    <property type="component" value="Chromosome"/>
</dbReference>
<dbReference type="InterPro" id="IPR004839">
    <property type="entry name" value="Aminotransferase_I/II_large"/>
</dbReference>
<protein>
    <submittedName>
        <fullName evidence="8">Aromatic-amino-acid aminotransferase</fullName>
        <ecNumber evidence="8">2.6.1.57</ecNumber>
    </submittedName>
</protein>
<evidence type="ECO:0000256" key="2">
    <source>
        <dbReference type="ARBA" id="ARBA00007441"/>
    </source>
</evidence>